<feature type="signal peptide" evidence="8">
    <location>
        <begin position="1"/>
        <end position="19"/>
    </location>
</feature>
<dbReference type="GO" id="GO:0022011">
    <property type="term" value="P:myelination in peripheral nervous system"/>
    <property type="evidence" value="ECO:0007669"/>
    <property type="project" value="Ensembl"/>
</dbReference>
<evidence type="ECO:0000256" key="3">
    <source>
        <dbReference type="ARBA" id="ARBA00022729"/>
    </source>
</evidence>
<name>A0A3B4E3J3_PYGNA</name>
<dbReference type="SUPFAM" id="SSF49265">
    <property type="entry name" value="Fibronectin type III"/>
    <property type="match status" value="1"/>
</dbReference>
<evidence type="ECO:0000256" key="7">
    <source>
        <dbReference type="SAM" id="Phobius"/>
    </source>
</evidence>
<dbReference type="Ensembl" id="ENSPNAT00000017422.2">
    <property type="protein sequence ID" value="ENSPNAP00000029886.1"/>
    <property type="gene ID" value="ENSPNAG00000016278.2"/>
</dbReference>
<evidence type="ECO:0000256" key="2">
    <source>
        <dbReference type="ARBA" id="ARBA00022692"/>
    </source>
</evidence>
<evidence type="ECO:0000256" key="5">
    <source>
        <dbReference type="ARBA" id="ARBA00023136"/>
    </source>
</evidence>
<dbReference type="PANTHER" id="PTHR23037:SF27">
    <property type="entry name" value="INTERLEUKIN-7 RECEPTOR SUBUNIT ALPHA"/>
    <property type="match status" value="1"/>
</dbReference>
<dbReference type="GO" id="GO:0033077">
    <property type="term" value="P:T cell differentiation in thymus"/>
    <property type="evidence" value="ECO:0007669"/>
    <property type="project" value="Ensembl"/>
</dbReference>
<evidence type="ECO:0000256" key="8">
    <source>
        <dbReference type="SAM" id="SignalP"/>
    </source>
</evidence>
<reference evidence="9" key="3">
    <citation type="submission" date="2025-09" db="UniProtKB">
        <authorList>
            <consortium name="Ensembl"/>
        </authorList>
    </citation>
    <scope>IDENTIFICATION</scope>
</reference>
<keyword evidence="10" id="KW-1185">Reference proteome</keyword>
<sequence length="387" mass="43880">MASCVLWIFITLCPFLSYSESGDDASPDAESSVFCSSMISLDMNSLICGLIDDAAEIESATLCKTGMKNKQTSCINGTLVKDTISFQKLEILQRYELWTHFKDGVKESQNIDLVKIVKIPTPEVYNATYNFDEAIIYIGYKHDLVVNPNFQLQVRGTSGTDKMTMTINYQQVTIGEDKLRNSKTYYVRVRAKPVDYFDGSWTAWSQEKYFSRTPAEDPSMVTYVILCTSLILVVGIALMILRWKKEIQAYISPNIPNPKATLAQIHREKEHPPVSFSPEIFNDVSINRVDYAEEKQLGPEGDEDQEDATGTCWSEAEGLRCSQPLSLCDKQNGDERRLEEEMSHLKIKLLDQAEEVENEDVCQSLATLQRDCKDESYVTMSSLYKTQ</sequence>
<dbReference type="GO" id="GO:0004896">
    <property type="term" value="F:cytokine receptor activity"/>
    <property type="evidence" value="ECO:0007669"/>
    <property type="project" value="TreeGrafter"/>
</dbReference>
<protein>
    <recommendedName>
        <fullName evidence="11">Interleukin-7 receptor subunit alpha</fullName>
    </recommendedName>
</protein>
<dbReference type="STRING" id="42514.ENSPNAP00000029886"/>
<keyword evidence="5 7" id="KW-0472">Membrane</keyword>
<feature type="chain" id="PRO_5017293902" description="Interleukin-7 receptor subunit alpha" evidence="8">
    <location>
        <begin position="20"/>
        <end position="387"/>
    </location>
</feature>
<evidence type="ECO:0000256" key="6">
    <source>
        <dbReference type="ARBA" id="ARBA00023170"/>
    </source>
</evidence>
<dbReference type="InterPro" id="IPR036116">
    <property type="entry name" value="FN3_sf"/>
</dbReference>
<keyword evidence="2 7" id="KW-0812">Transmembrane</keyword>
<dbReference type="Gene3D" id="2.60.40.10">
    <property type="entry name" value="Immunoglobulins"/>
    <property type="match status" value="1"/>
</dbReference>
<dbReference type="GO" id="GO:0003407">
    <property type="term" value="P:neural retina development"/>
    <property type="evidence" value="ECO:0007669"/>
    <property type="project" value="Ensembl"/>
</dbReference>
<feature type="transmembrane region" description="Helical" evidence="7">
    <location>
        <begin position="220"/>
        <end position="241"/>
    </location>
</feature>
<keyword evidence="4 7" id="KW-1133">Transmembrane helix</keyword>
<evidence type="ECO:0000313" key="10">
    <source>
        <dbReference type="Proteomes" id="UP001501920"/>
    </source>
</evidence>
<dbReference type="GeneTree" id="ENSGT01120000272790"/>
<dbReference type="GO" id="GO:0046427">
    <property type="term" value="P:positive regulation of receptor signaling pathway via JAK-STAT"/>
    <property type="evidence" value="ECO:0007669"/>
    <property type="project" value="Ensembl"/>
</dbReference>
<organism evidence="9 10">
    <name type="scientific">Pygocentrus nattereri</name>
    <name type="common">Red-bellied piranha</name>
    <dbReference type="NCBI Taxonomy" id="42514"/>
    <lineage>
        <taxon>Eukaryota</taxon>
        <taxon>Metazoa</taxon>
        <taxon>Chordata</taxon>
        <taxon>Craniata</taxon>
        <taxon>Vertebrata</taxon>
        <taxon>Euteleostomi</taxon>
        <taxon>Actinopterygii</taxon>
        <taxon>Neopterygii</taxon>
        <taxon>Teleostei</taxon>
        <taxon>Ostariophysi</taxon>
        <taxon>Characiformes</taxon>
        <taxon>Characoidei</taxon>
        <taxon>Pygocentrus</taxon>
    </lineage>
</organism>
<dbReference type="InterPro" id="IPR013783">
    <property type="entry name" value="Ig-like_fold"/>
</dbReference>
<comment type="subcellular location">
    <subcellularLocation>
        <location evidence="1">Membrane</location>
        <topology evidence="1">Single-pass membrane protein</topology>
    </subcellularLocation>
</comment>
<dbReference type="OMA" id="LRWRTHI"/>
<gene>
    <name evidence="9" type="primary">IL7R</name>
</gene>
<dbReference type="GO" id="GO:0022010">
    <property type="term" value="P:central nervous system myelination"/>
    <property type="evidence" value="ECO:0007669"/>
    <property type="project" value="Ensembl"/>
</dbReference>
<dbReference type="GeneID" id="108440174"/>
<evidence type="ECO:0000313" key="9">
    <source>
        <dbReference type="Ensembl" id="ENSPNAP00000029886.1"/>
    </source>
</evidence>
<dbReference type="CTD" id="3575"/>
<accession>A0A3B4E3J3</accession>
<evidence type="ECO:0000256" key="4">
    <source>
        <dbReference type="ARBA" id="ARBA00022989"/>
    </source>
</evidence>
<dbReference type="AlphaFoldDB" id="A0A3B4E3J3"/>
<dbReference type="GO" id="GO:0007632">
    <property type="term" value="P:visual behavior"/>
    <property type="evidence" value="ECO:0007669"/>
    <property type="project" value="Ensembl"/>
</dbReference>
<keyword evidence="6" id="KW-0675">Receptor</keyword>
<dbReference type="Proteomes" id="UP001501920">
    <property type="component" value="Chromosome 16"/>
</dbReference>
<dbReference type="GO" id="GO:0009897">
    <property type="term" value="C:external side of plasma membrane"/>
    <property type="evidence" value="ECO:0007669"/>
    <property type="project" value="TreeGrafter"/>
</dbReference>
<dbReference type="PANTHER" id="PTHR23037">
    <property type="entry name" value="CYTOKINE RECEPTOR"/>
    <property type="match status" value="1"/>
</dbReference>
<dbReference type="OrthoDB" id="8611929at2759"/>
<dbReference type="RefSeq" id="XP_017574420.1">
    <property type="nucleotide sequence ID" value="XM_017718931.2"/>
</dbReference>
<reference evidence="9 10" key="1">
    <citation type="submission" date="2020-10" db="EMBL/GenBank/DDBJ databases">
        <title>Pygocentrus nattereri (red-bellied piranha) genome, fPygNat1, primary haplotype.</title>
        <authorList>
            <person name="Myers G."/>
            <person name="Meyer A."/>
            <person name="Karagic N."/>
            <person name="Pippel M."/>
            <person name="Winkler S."/>
            <person name="Tracey A."/>
            <person name="Wood J."/>
            <person name="Formenti G."/>
            <person name="Howe K."/>
            <person name="Fedrigo O."/>
            <person name="Jarvis E.D."/>
        </authorList>
    </citation>
    <scope>NUCLEOTIDE SEQUENCE [LARGE SCALE GENOMIC DNA]</scope>
</reference>
<keyword evidence="3 8" id="KW-0732">Signal</keyword>
<evidence type="ECO:0008006" key="11">
    <source>
        <dbReference type="Google" id="ProtNLM"/>
    </source>
</evidence>
<evidence type="ECO:0000256" key="1">
    <source>
        <dbReference type="ARBA" id="ARBA00004167"/>
    </source>
</evidence>
<dbReference type="GO" id="GO:0048538">
    <property type="term" value="P:thymus development"/>
    <property type="evidence" value="ECO:0007669"/>
    <property type="project" value="Ensembl"/>
</dbReference>
<proteinExistence type="predicted"/>
<reference evidence="9" key="2">
    <citation type="submission" date="2025-08" db="UniProtKB">
        <authorList>
            <consortium name="Ensembl"/>
        </authorList>
    </citation>
    <scope>IDENTIFICATION</scope>
</reference>